<dbReference type="Gramene" id="EOX96339">
    <property type="protein sequence ID" value="EOX96339"/>
    <property type="gene ID" value="TCM_005608"/>
</dbReference>
<dbReference type="HOGENOM" id="CLU_2836346_0_0_1"/>
<organism evidence="1 2">
    <name type="scientific">Theobroma cacao</name>
    <name type="common">Cacao</name>
    <name type="synonym">Cocoa</name>
    <dbReference type="NCBI Taxonomy" id="3641"/>
    <lineage>
        <taxon>Eukaryota</taxon>
        <taxon>Viridiplantae</taxon>
        <taxon>Streptophyta</taxon>
        <taxon>Embryophyta</taxon>
        <taxon>Tracheophyta</taxon>
        <taxon>Spermatophyta</taxon>
        <taxon>Magnoliopsida</taxon>
        <taxon>eudicotyledons</taxon>
        <taxon>Gunneridae</taxon>
        <taxon>Pentapetalae</taxon>
        <taxon>rosids</taxon>
        <taxon>malvids</taxon>
        <taxon>Malvales</taxon>
        <taxon>Malvaceae</taxon>
        <taxon>Byttnerioideae</taxon>
        <taxon>Theobroma</taxon>
    </lineage>
</organism>
<protein>
    <submittedName>
        <fullName evidence="1">Uncharacterized protein</fullName>
    </submittedName>
</protein>
<evidence type="ECO:0000313" key="2">
    <source>
        <dbReference type="Proteomes" id="UP000026915"/>
    </source>
</evidence>
<sequence length="66" mass="7454">MQWETTMVQRRRMRGSLFPNSMMVTCPSALILHGYSTVRTLIMGGQTPVLNDKFGTTFKVSVIAPY</sequence>
<dbReference type="Proteomes" id="UP000026915">
    <property type="component" value="Chromosome 1"/>
</dbReference>
<proteinExistence type="predicted"/>
<reference evidence="1 2" key="1">
    <citation type="journal article" date="2013" name="Genome Biol.">
        <title>The genome sequence of the most widely cultivated cacao type and its use to identify candidate genes regulating pod color.</title>
        <authorList>
            <person name="Motamayor J.C."/>
            <person name="Mockaitis K."/>
            <person name="Schmutz J."/>
            <person name="Haiminen N."/>
            <person name="Iii D.L."/>
            <person name="Cornejo O."/>
            <person name="Findley S.D."/>
            <person name="Zheng P."/>
            <person name="Utro F."/>
            <person name="Royaert S."/>
            <person name="Saski C."/>
            <person name="Jenkins J."/>
            <person name="Podicheti R."/>
            <person name="Zhao M."/>
            <person name="Scheffler B.E."/>
            <person name="Stack J.C."/>
            <person name="Feltus F.A."/>
            <person name="Mustiga G.M."/>
            <person name="Amores F."/>
            <person name="Phillips W."/>
            <person name="Marelli J.P."/>
            <person name="May G.D."/>
            <person name="Shapiro H."/>
            <person name="Ma J."/>
            <person name="Bustamante C.D."/>
            <person name="Schnell R.J."/>
            <person name="Main D."/>
            <person name="Gilbert D."/>
            <person name="Parida L."/>
            <person name="Kuhn D.N."/>
        </authorList>
    </citation>
    <scope>NUCLEOTIDE SEQUENCE [LARGE SCALE GENOMIC DNA]</scope>
    <source>
        <strain evidence="2">cv. Matina 1-6</strain>
    </source>
</reference>
<keyword evidence="2" id="KW-1185">Reference proteome</keyword>
<dbReference type="EMBL" id="CM001879">
    <property type="protein sequence ID" value="EOX96339.1"/>
    <property type="molecule type" value="Genomic_DNA"/>
</dbReference>
<gene>
    <name evidence="1" type="ORF">TCM_005608</name>
</gene>
<name>A0A061DU74_THECC</name>
<accession>A0A061DU74</accession>
<dbReference type="InParanoid" id="A0A061DU74"/>
<dbReference type="AlphaFoldDB" id="A0A061DU74"/>
<evidence type="ECO:0000313" key="1">
    <source>
        <dbReference type="EMBL" id="EOX96339.1"/>
    </source>
</evidence>